<sequence length="57" mass="6253">VQDNALQSVQDDASQSVQDDEYLSKSLFLIDKASQDSLINKLANLANSSLKVLQITE</sequence>
<feature type="non-terminal residue" evidence="1">
    <location>
        <position position="57"/>
    </location>
</feature>
<proteinExistence type="predicted"/>
<gene>
    <name evidence="1" type="ORF">DERYTH_LOCUS23341</name>
</gene>
<reference evidence="1" key="1">
    <citation type="submission" date="2021-06" db="EMBL/GenBank/DDBJ databases">
        <authorList>
            <person name="Kallberg Y."/>
            <person name="Tangrot J."/>
            <person name="Rosling A."/>
        </authorList>
    </citation>
    <scope>NUCLEOTIDE SEQUENCE</scope>
    <source>
        <strain evidence="1">MA453B</strain>
    </source>
</reference>
<protein>
    <submittedName>
        <fullName evidence="1">17608_t:CDS:1</fullName>
    </submittedName>
</protein>
<dbReference type="AlphaFoldDB" id="A0A9N9K0B5"/>
<evidence type="ECO:0000313" key="1">
    <source>
        <dbReference type="EMBL" id="CAG8800845.1"/>
    </source>
</evidence>
<dbReference type="Proteomes" id="UP000789405">
    <property type="component" value="Unassembled WGS sequence"/>
</dbReference>
<evidence type="ECO:0000313" key="2">
    <source>
        <dbReference type="Proteomes" id="UP000789405"/>
    </source>
</evidence>
<organism evidence="1 2">
    <name type="scientific">Dentiscutata erythropus</name>
    <dbReference type="NCBI Taxonomy" id="1348616"/>
    <lineage>
        <taxon>Eukaryota</taxon>
        <taxon>Fungi</taxon>
        <taxon>Fungi incertae sedis</taxon>
        <taxon>Mucoromycota</taxon>
        <taxon>Glomeromycotina</taxon>
        <taxon>Glomeromycetes</taxon>
        <taxon>Diversisporales</taxon>
        <taxon>Gigasporaceae</taxon>
        <taxon>Dentiscutata</taxon>
    </lineage>
</organism>
<keyword evidence="2" id="KW-1185">Reference proteome</keyword>
<comment type="caution">
    <text evidence="1">The sequence shown here is derived from an EMBL/GenBank/DDBJ whole genome shotgun (WGS) entry which is preliminary data.</text>
</comment>
<accession>A0A9N9K0B5</accession>
<name>A0A9N9K0B5_9GLOM</name>
<dbReference type="EMBL" id="CAJVPY010035230">
    <property type="protein sequence ID" value="CAG8800845.1"/>
    <property type="molecule type" value="Genomic_DNA"/>
</dbReference>
<feature type="non-terminal residue" evidence="1">
    <location>
        <position position="1"/>
    </location>
</feature>